<dbReference type="InterPro" id="IPR018357">
    <property type="entry name" value="Hexapep_transf_CS"/>
</dbReference>
<dbReference type="SUPFAM" id="SSF51161">
    <property type="entry name" value="Trimeric LpxA-like enzymes"/>
    <property type="match status" value="1"/>
</dbReference>
<dbReference type="PROSITE" id="PS00101">
    <property type="entry name" value="HEXAPEP_TRANSFERASES"/>
    <property type="match status" value="1"/>
</dbReference>
<comment type="similarity">
    <text evidence="1">Belongs to the transferase hexapeptide repeat family.</text>
</comment>
<dbReference type="InterPro" id="IPR051159">
    <property type="entry name" value="Hexapeptide_acetyltransf"/>
</dbReference>
<dbReference type="PANTHER" id="PTHR23416:SF23">
    <property type="entry name" value="ACETYLTRANSFERASE C18B11.09C-RELATED"/>
    <property type="match status" value="1"/>
</dbReference>
<dbReference type="InterPro" id="IPR001451">
    <property type="entry name" value="Hexapep"/>
</dbReference>
<dbReference type="EMBL" id="WVHS01000005">
    <property type="protein sequence ID" value="MXV17447.1"/>
    <property type="molecule type" value="Genomic_DNA"/>
</dbReference>
<dbReference type="PANTHER" id="PTHR23416">
    <property type="entry name" value="SIALIC ACID SYNTHASE-RELATED"/>
    <property type="match status" value="1"/>
</dbReference>
<evidence type="ECO:0000256" key="4">
    <source>
        <dbReference type="ARBA" id="ARBA00023315"/>
    </source>
</evidence>
<keyword evidence="4 5" id="KW-0012">Acyltransferase</keyword>
<keyword evidence="3" id="KW-0677">Repeat</keyword>
<evidence type="ECO:0000256" key="1">
    <source>
        <dbReference type="ARBA" id="ARBA00007274"/>
    </source>
</evidence>
<dbReference type="GO" id="GO:0008374">
    <property type="term" value="F:O-acyltransferase activity"/>
    <property type="evidence" value="ECO:0007669"/>
    <property type="project" value="TreeGrafter"/>
</dbReference>
<reference evidence="5 6" key="1">
    <citation type="submission" date="2019-11" db="EMBL/GenBank/DDBJ databases">
        <title>Pedobacter sp. HMF7056 Genome sequencing and assembly.</title>
        <authorList>
            <person name="Kang H."/>
            <person name="Kim H."/>
            <person name="Joh K."/>
        </authorList>
    </citation>
    <scope>NUCLEOTIDE SEQUENCE [LARGE SCALE GENOMIC DNA]</scope>
    <source>
        <strain evidence="5 6">HMF7056</strain>
    </source>
</reference>
<evidence type="ECO:0000256" key="2">
    <source>
        <dbReference type="ARBA" id="ARBA00022679"/>
    </source>
</evidence>
<dbReference type="Pfam" id="PF00132">
    <property type="entry name" value="Hexapep"/>
    <property type="match status" value="1"/>
</dbReference>
<dbReference type="Proteomes" id="UP000451233">
    <property type="component" value="Unassembled WGS sequence"/>
</dbReference>
<evidence type="ECO:0000313" key="6">
    <source>
        <dbReference type="Proteomes" id="UP000451233"/>
    </source>
</evidence>
<gene>
    <name evidence="5" type="ORF">GS398_19265</name>
</gene>
<organism evidence="5 6">
    <name type="scientific">Hufsiella ginkgonis</name>
    <dbReference type="NCBI Taxonomy" id="2695274"/>
    <lineage>
        <taxon>Bacteria</taxon>
        <taxon>Pseudomonadati</taxon>
        <taxon>Bacteroidota</taxon>
        <taxon>Sphingobacteriia</taxon>
        <taxon>Sphingobacteriales</taxon>
        <taxon>Sphingobacteriaceae</taxon>
        <taxon>Hufsiella</taxon>
    </lineage>
</organism>
<comment type="caution">
    <text evidence="5">The sequence shown here is derived from an EMBL/GenBank/DDBJ whole genome shotgun (WGS) entry which is preliminary data.</text>
</comment>
<dbReference type="CDD" id="cd04647">
    <property type="entry name" value="LbH_MAT_like"/>
    <property type="match status" value="1"/>
</dbReference>
<dbReference type="Gene3D" id="2.160.10.10">
    <property type="entry name" value="Hexapeptide repeat proteins"/>
    <property type="match status" value="1"/>
</dbReference>
<accession>A0A7K1Y3J5</accession>
<dbReference type="InterPro" id="IPR011004">
    <property type="entry name" value="Trimer_LpxA-like_sf"/>
</dbReference>
<keyword evidence="2 5" id="KW-0808">Transferase</keyword>
<evidence type="ECO:0000256" key="3">
    <source>
        <dbReference type="ARBA" id="ARBA00022737"/>
    </source>
</evidence>
<sequence>MGRKNNLSVGKFSFVGRVSMSLHDEVRIGQYVCINDGVEILTASHDVADPRWTQFSRPVVIEDYVWIGIGAMILPGVTLGRGAVVGARAVVGRSVAPGEIVAGNPARPTGKKRSEQLNYNPCEYLAANRAWLVEG</sequence>
<dbReference type="GO" id="GO:0005829">
    <property type="term" value="C:cytosol"/>
    <property type="evidence" value="ECO:0007669"/>
    <property type="project" value="TreeGrafter"/>
</dbReference>
<proteinExistence type="inferred from homology"/>
<name>A0A7K1Y3J5_9SPHI</name>
<keyword evidence="6" id="KW-1185">Reference proteome</keyword>
<protein>
    <submittedName>
        <fullName evidence="5">Acyltransferase</fullName>
    </submittedName>
</protein>
<evidence type="ECO:0000313" key="5">
    <source>
        <dbReference type="EMBL" id="MXV17447.1"/>
    </source>
</evidence>
<dbReference type="AlphaFoldDB" id="A0A7K1Y3J5"/>